<dbReference type="EMBL" id="LMTZ01000113">
    <property type="protein sequence ID" value="KST65052.1"/>
    <property type="molecule type" value="Genomic_DNA"/>
</dbReference>
<proteinExistence type="predicted"/>
<reference evidence="2 3" key="1">
    <citation type="journal article" date="2015" name="Genome Announc.">
        <title>Draft Genome of the Euendolithic (true boring) Cyanobacterium Mastigocoleus testarum strain BC008.</title>
        <authorList>
            <person name="Guida B.S."/>
            <person name="Garcia-Pichel F."/>
        </authorList>
    </citation>
    <scope>NUCLEOTIDE SEQUENCE [LARGE SCALE GENOMIC DNA]</scope>
    <source>
        <strain evidence="2 3">BC008</strain>
    </source>
</reference>
<organism evidence="2 3">
    <name type="scientific">Mastigocoleus testarum BC008</name>
    <dbReference type="NCBI Taxonomy" id="371196"/>
    <lineage>
        <taxon>Bacteria</taxon>
        <taxon>Bacillati</taxon>
        <taxon>Cyanobacteriota</taxon>
        <taxon>Cyanophyceae</taxon>
        <taxon>Nostocales</taxon>
        <taxon>Hapalosiphonaceae</taxon>
        <taxon>Mastigocoleus</taxon>
    </lineage>
</organism>
<accession>A0A0V7ZKV1</accession>
<protein>
    <submittedName>
        <fullName evidence="2">Uncharacterized protein</fullName>
    </submittedName>
</protein>
<dbReference type="Proteomes" id="UP000053372">
    <property type="component" value="Unassembled WGS sequence"/>
</dbReference>
<feature type="coiled-coil region" evidence="1">
    <location>
        <begin position="97"/>
        <end position="189"/>
    </location>
</feature>
<name>A0A0V7ZKV1_9CYAN</name>
<comment type="caution">
    <text evidence="2">The sequence shown here is derived from an EMBL/GenBank/DDBJ whole genome shotgun (WGS) entry which is preliminary data.</text>
</comment>
<gene>
    <name evidence="2" type="ORF">BC008_19805</name>
</gene>
<evidence type="ECO:0000313" key="3">
    <source>
        <dbReference type="Proteomes" id="UP000053372"/>
    </source>
</evidence>
<keyword evidence="3" id="KW-1185">Reference proteome</keyword>
<evidence type="ECO:0000313" key="2">
    <source>
        <dbReference type="EMBL" id="KST65052.1"/>
    </source>
</evidence>
<evidence type="ECO:0000256" key="1">
    <source>
        <dbReference type="SAM" id="Coils"/>
    </source>
</evidence>
<sequence length="201" mass="23597">MNPPEIQLSTTNNLTPQLAELISDNQKSELKDSTISDNNNLARVRDILFGKQLQDVEQRFARMEEKIERECLRLRSESHKRLDALEAYIKQEIDSIAQRLKTEQNEREIALNGLNEEYKNITNALENKLTQFDEETASNQRELREQILQQSKTLQDDIREKYEEILNLLQRENQELRNQKTDRNTLAALFAELAIQLNSQK</sequence>
<dbReference type="AlphaFoldDB" id="A0A0V7ZKV1"/>
<dbReference type="OrthoDB" id="5623405at2"/>
<dbReference type="RefSeq" id="WP_027845471.1">
    <property type="nucleotide sequence ID" value="NZ_LMTZ01000113.1"/>
</dbReference>
<keyword evidence="1" id="KW-0175">Coiled coil</keyword>